<organism evidence="2 3">
    <name type="scientific">Diploptera punctata</name>
    <name type="common">Pacific beetle cockroach</name>
    <dbReference type="NCBI Taxonomy" id="6984"/>
    <lineage>
        <taxon>Eukaryota</taxon>
        <taxon>Metazoa</taxon>
        <taxon>Ecdysozoa</taxon>
        <taxon>Arthropoda</taxon>
        <taxon>Hexapoda</taxon>
        <taxon>Insecta</taxon>
        <taxon>Pterygota</taxon>
        <taxon>Neoptera</taxon>
        <taxon>Polyneoptera</taxon>
        <taxon>Dictyoptera</taxon>
        <taxon>Blattodea</taxon>
        <taxon>Blaberoidea</taxon>
        <taxon>Blaberidae</taxon>
        <taxon>Diplopterinae</taxon>
        <taxon>Diploptera</taxon>
    </lineage>
</organism>
<dbReference type="AlphaFoldDB" id="A0AAD8ES02"/>
<reference evidence="2" key="1">
    <citation type="journal article" date="2023" name="IScience">
        <title>Live-bearing cockroach genome reveals convergent evolutionary mechanisms linked to viviparity in insects and beyond.</title>
        <authorList>
            <person name="Fouks B."/>
            <person name="Harrison M.C."/>
            <person name="Mikhailova A.A."/>
            <person name="Marchal E."/>
            <person name="English S."/>
            <person name="Carruthers M."/>
            <person name="Jennings E.C."/>
            <person name="Chiamaka E.L."/>
            <person name="Frigard R.A."/>
            <person name="Pippel M."/>
            <person name="Attardo G.M."/>
            <person name="Benoit J.B."/>
            <person name="Bornberg-Bauer E."/>
            <person name="Tobe S.S."/>
        </authorList>
    </citation>
    <scope>NUCLEOTIDE SEQUENCE</scope>
    <source>
        <strain evidence="2">Stay&amp;Tobe</strain>
    </source>
</reference>
<sequence length="237" mass="27064">KRTKCSRKYFFGIDIYIVVGVFISLSVYLHRCRWCSVDTSLHPLYSLLYFHRFRWYSVDMSLYTLFASLSVVIVFPSLSNFHRLYSLIFIVVVFASFISIVVGCVACIRVAILGVKSLKYLHNLFPSLSVVMTAHEPPSFECIPVEFPSLSIFHRCRVAISIVVGLFTSLSVVLHGHEPPSLECSYCIPVEFPSFISLVYFHRCWLCCLEMNLHPYSVVPLSVVLRGHEPPSFECTS</sequence>
<name>A0AAD8ES02_DIPPU</name>
<evidence type="ECO:0000256" key="1">
    <source>
        <dbReference type="SAM" id="Phobius"/>
    </source>
</evidence>
<keyword evidence="3" id="KW-1185">Reference proteome</keyword>
<reference evidence="2" key="2">
    <citation type="submission" date="2023-05" db="EMBL/GenBank/DDBJ databases">
        <authorList>
            <person name="Fouks B."/>
        </authorList>
    </citation>
    <scope>NUCLEOTIDE SEQUENCE</scope>
    <source>
        <strain evidence="2">Stay&amp;Tobe</strain>
        <tissue evidence="2">Testes</tissue>
    </source>
</reference>
<evidence type="ECO:0000313" key="3">
    <source>
        <dbReference type="Proteomes" id="UP001233999"/>
    </source>
</evidence>
<keyword evidence="1" id="KW-1133">Transmembrane helix</keyword>
<feature type="transmembrane region" description="Helical" evidence="1">
    <location>
        <begin position="9"/>
        <end position="29"/>
    </location>
</feature>
<protein>
    <submittedName>
        <fullName evidence="2">Uncharacterized protein</fullName>
    </submittedName>
</protein>
<accession>A0AAD8ES02</accession>
<feature type="transmembrane region" description="Helical" evidence="1">
    <location>
        <begin position="87"/>
        <end position="112"/>
    </location>
</feature>
<feature type="non-terminal residue" evidence="2">
    <location>
        <position position="1"/>
    </location>
</feature>
<feature type="non-terminal residue" evidence="2">
    <location>
        <position position="237"/>
    </location>
</feature>
<keyword evidence="1" id="KW-0472">Membrane</keyword>
<proteinExistence type="predicted"/>
<dbReference type="Proteomes" id="UP001233999">
    <property type="component" value="Unassembled WGS sequence"/>
</dbReference>
<gene>
    <name evidence="2" type="ORF">L9F63_009974</name>
</gene>
<comment type="caution">
    <text evidence="2">The sequence shown here is derived from an EMBL/GenBank/DDBJ whole genome shotgun (WGS) entry which is preliminary data.</text>
</comment>
<evidence type="ECO:0000313" key="2">
    <source>
        <dbReference type="EMBL" id="KAJ9599547.1"/>
    </source>
</evidence>
<keyword evidence="1" id="KW-0812">Transmembrane</keyword>
<dbReference type="EMBL" id="JASPKZ010000801">
    <property type="protein sequence ID" value="KAJ9599547.1"/>
    <property type="molecule type" value="Genomic_DNA"/>
</dbReference>
<feature type="transmembrane region" description="Helical" evidence="1">
    <location>
        <begin position="53"/>
        <end position="75"/>
    </location>
</feature>